<dbReference type="InterPro" id="IPR011764">
    <property type="entry name" value="Biotin_carboxylation_dom"/>
</dbReference>
<dbReference type="PROSITE" id="PS50975">
    <property type="entry name" value="ATP_GRASP"/>
    <property type="match status" value="1"/>
</dbReference>
<gene>
    <name evidence="22" type="primary">accC</name>
    <name evidence="22" type="ordered locus">RCAP_rcc02602</name>
</gene>
<dbReference type="EC" id="6.3.4.14" evidence="4 19"/>
<dbReference type="HOGENOM" id="CLU_000395_3_2_5"/>
<evidence type="ECO:0000256" key="9">
    <source>
        <dbReference type="ARBA" id="ARBA00022741"/>
    </source>
</evidence>
<dbReference type="InterPro" id="IPR005482">
    <property type="entry name" value="Biotin_COase_C"/>
</dbReference>
<keyword evidence="11 18" id="KW-0067">ATP-binding</keyword>
<accession>D5AN42</accession>
<evidence type="ECO:0000313" key="22">
    <source>
        <dbReference type="EMBL" id="ADE86332.1"/>
    </source>
</evidence>
<dbReference type="InterPro" id="IPR016185">
    <property type="entry name" value="PreATP-grasp_dom_sf"/>
</dbReference>
<dbReference type="SMART" id="SM00878">
    <property type="entry name" value="Biotin_carb_C"/>
    <property type="match status" value="1"/>
</dbReference>
<dbReference type="FunFam" id="3.40.50.20:FF:000010">
    <property type="entry name" value="Propionyl-CoA carboxylase subunit alpha"/>
    <property type="match status" value="1"/>
</dbReference>
<evidence type="ECO:0000313" key="23">
    <source>
        <dbReference type="Proteomes" id="UP000002361"/>
    </source>
</evidence>
<evidence type="ECO:0000256" key="11">
    <source>
        <dbReference type="ARBA" id="ARBA00022840"/>
    </source>
</evidence>
<protein>
    <recommendedName>
        <fullName evidence="5 19">Biotin carboxylase</fullName>
        <ecNumber evidence="4 19">6.3.4.14</ecNumber>
    </recommendedName>
    <alternativeName>
        <fullName evidence="16 19">Acetyl-coenzyme A carboxylase biotin carboxylase subunit A</fullName>
    </alternativeName>
</protein>
<dbReference type="AlphaFoldDB" id="D5AN42"/>
<keyword evidence="13 19" id="KW-0443">Lipid metabolism</keyword>
<dbReference type="Proteomes" id="UP000002361">
    <property type="component" value="Chromosome"/>
</dbReference>
<dbReference type="PROSITE" id="PS50979">
    <property type="entry name" value="BC"/>
    <property type="match status" value="1"/>
</dbReference>
<keyword evidence="14 19" id="KW-0275">Fatty acid biosynthesis</keyword>
<dbReference type="InterPro" id="IPR051602">
    <property type="entry name" value="ACC_Biotin_Carboxylase"/>
</dbReference>
<evidence type="ECO:0000256" key="10">
    <source>
        <dbReference type="ARBA" id="ARBA00022832"/>
    </source>
</evidence>
<comment type="pathway">
    <text evidence="2 19">Lipid metabolism; malonyl-CoA biosynthesis; malonyl-CoA from acetyl-CoA: step 1/1.</text>
</comment>
<keyword evidence="9 18" id="KW-0547">Nucleotide-binding</keyword>
<evidence type="ECO:0000256" key="15">
    <source>
        <dbReference type="ARBA" id="ARBA00023267"/>
    </source>
</evidence>
<dbReference type="GO" id="GO:0004075">
    <property type="term" value="F:biotin carboxylase activity"/>
    <property type="evidence" value="ECO:0007669"/>
    <property type="project" value="UniProtKB-EC"/>
</dbReference>
<dbReference type="InterPro" id="IPR011054">
    <property type="entry name" value="Rudment_hybrid_motif"/>
</dbReference>
<evidence type="ECO:0000259" key="20">
    <source>
        <dbReference type="PROSITE" id="PS50975"/>
    </source>
</evidence>
<dbReference type="STRING" id="272942.RCAP_rcc02602"/>
<dbReference type="RefSeq" id="WP_013068311.1">
    <property type="nucleotide sequence ID" value="NC_014034.1"/>
</dbReference>
<evidence type="ECO:0000256" key="17">
    <source>
        <dbReference type="ARBA" id="ARBA00048600"/>
    </source>
</evidence>
<evidence type="ECO:0000256" key="12">
    <source>
        <dbReference type="ARBA" id="ARBA00022842"/>
    </source>
</evidence>
<dbReference type="NCBIfam" id="NF006367">
    <property type="entry name" value="PRK08591.1"/>
    <property type="match status" value="1"/>
</dbReference>
<dbReference type="SUPFAM" id="SSF51246">
    <property type="entry name" value="Rudiment single hybrid motif"/>
    <property type="match status" value="1"/>
</dbReference>
<sequence>MFDKILIANRGEIALRVIRACREMGIASVAVHSTADADAMHVRMADESVCIGPNPSSESYLSIPAIVAACEITGAQAIHPGYGFLSENATFVQVLEDHGITFIGPKAEHIRIMGDKITAKDTAKKLGIPVVPGSDGGVPDFEAAKKAAAEMGYPVIIKATAGGGGRGMKVAQSEAELEIAFRTARSEAKAAFGNDEVYMEKYLQRPRHIEVQIFGDGRGRAVHLGERDCSLQRRHQKVFEEAPGPCITPEQRARIGGICAKAMGELGYSGAGTIEFLYEDGEFYFIEMNTRLQVEHPVTEGIFGVDLVREQIRVAAGEEIEFTQENLQIRGHAIEVRINAERLPNFAPCPGKITQYHAPGGLGVRIDSALYDGYKIPPYYDSLIGKLIVHGRDRNEALARLNRALGELIVDGVDTTIPLFRQLLEEPDILKGDYSIHWLEKWLAKTYG</sequence>
<keyword evidence="8" id="KW-0479">Metal-binding</keyword>
<comment type="catalytic activity">
    <reaction evidence="17 19">
        <text>N(6)-biotinyl-L-lysyl-[protein] + hydrogencarbonate + ATP = N(6)-carboxybiotinyl-L-lysyl-[protein] + ADP + phosphate + H(+)</text>
        <dbReference type="Rhea" id="RHEA:13501"/>
        <dbReference type="Rhea" id="RHEA-COMP:10505"/>
        <dbReference type="Rhea" id="RHEA-COMP:10506"/>
        <dbReference type="ChEBI" id="CHEBI:15378"/>
        <dbReference type="ChEBI" id="CHEBI:17544"/>
        <dbReference type="ChEBI" id="CHEBI:30616"/>
        <dbReference type="ChEBI" id="CHEBI:43474"/>
        <dbReference type="ChEBI" id="CHEBI:83144"/>
        <dbReference type="ChEBI" id="CHEBI:83145"/>
        <dbReference type="ChEBI" id="CHEBI:456216"/>
        <dbReference type="EC" id="6.3.4.14"/>
    </reaction>
</comment>
<dbReference type="Pfam" id="PF02785">
    <property type="entry name" value="Biotin_carb_C"/>
    <property type="match status" value="1"/>
</dbReference>
<dbReference type="SUPFAM" id="SSF56059">
    <property type="entry name" value="Glutathione synthetase ATP-binding domain-like"/>
    <property type="match status" value="1"/>
</dbReference>
<keyword evidence="15 19" id="KW-0092">Biotin</keyword>
<evidence type="ECO:0000256" key="18">
    <source>
        <dbReference type="PROSITE-ProRule" id="PRU00409"/>
    </source>
</evidence>
<dbReference type="KEGG" id="rcp:RCAP_rcc02602"/>
<proteinExistence type="predicted"/>
<dbReference type="eggNOG" id="COG0439">
    <property type="taxonomic scope" value="Bacteria"/>
</dbReference>
<dbReference type="GO" id="GO:0006633">
    <property type="term" value="P:fatty acid biosynthetic process"/>
    <property type="evidence" value="ECO:0007669"/>
    <property type="project" value="UniProtKB-KW"/>
</dbReference>
<feature type="domain" description="Biotin carboxylation" evidence="21">
    <location>
        <begin position="1"/>
        <end position="444"/>
    </location>
</feature>
<dbReference type="SUPFAM" id="SSF52440">
    <property type="entry name" value="PreATP-grasp domain"/>
    <property type="match status" value="1"/>
</dbReference>
<dbReference type="FunFam" id="3.30.1490.20:FF:000018">
    <property type="entry name" value="Biotin carboxylase"/>
    <property type="match status" value="1"/>
</dbReference>
<keyword evidence="12" id="KW-0460">Magnesium</keyword>
<dbReference type="GO" id="GO:2001295">
    <property type="term" value="P:malonyl-CoA biosynthetic process"/>
    <property type="evidence" value="ECO:0007669"/>
    <property type="project" value="UniProtKB-UniPathway"/>
</dbReference>
<dbReference type="PANTHER" id="PTHR48095">
    <property type="entry name" value="PYRUVATE CARBOXYLASE SUBUNIT A"/>
    <property type="match status" value="1"/>
</dbReference>
<dbReference type="GO" id="GO:0046872">
    <property type="term" value="F:metal ion binding"/>
    <property type="evidence" value="ECO:0007669"/>
    <property type="project" value="UniProtKB-KW"/>
</dbReference>
<evidence type="ECO:0000256" key="5">
    <source>
        <dbReference type="ARBA" id="ARBA00017242"/>
    </source>
</evidence>
<evidence type="ECO:0000256" key="6">
    <source>
        <dbReference type="ARBA" id="ARBA00022516"/>
    </source>
</evidence>
<comment type="function">
    <text evidence="1 19">This protein is a component of the acetyl coenzyme A carboxylase complex; first, biotin carboxylase catalyzes the carboxylation of the carrier protein and then the transcarboxylase transfers the carboxyl group to form malonyl-CoA.</text>
</comment>
<dbReference type="GO" id="GO:0005524">
    <property type="term" value="F:ATP binding"/>
    <property type="evidence" value="ECO:0007669"/>
    <property type="project" value="UniProtKB-UniRule"/>
</dbReference>
<evidence type="ECO:0000256" key="14">
    <source>
        <dbReference type="ARBA" id="ARBA00023160"/>
    </source>
</evidence>
<dbReference type="EMBL" id="CP001312">
    <property type="protein sequence ID" value="ADE86332.1"/>
    <property type="molecule type" value="Genomic_DNA"/>
</dbReference>
<dbReference type="InterPro" id="IPR011761">
    <property type="entry name" value="ATP-grasp"/>
</dbReference>
<dbReference type="Gene3D" id="3.40.50.20">
    <property type="match status" value="1"/>
</dbReference>
<name>D5AN42_RHOCB</name>
<dbReference type="GeneID" id="31491426"/>
<dbReference type="InterPro" id="IPR005479">
    <property type="entry name" value="CPAse_ATP-bd"/>
</dbReference>
<comment type="subunit">
    <text evidence="3 19">Acetyl-CoA carboxylase is a heterohexamer of biotin carboxyl carrier protein, biotin carboxylase and the two subunits of carboxyl transferase in a 2:2 complex.</text>
</comment>
<evidence type="ECO:0000256" key="16">
    <source>
        <dbReference type="ARBA" id="ARBA00033786"/>
    </source>
</evidence>
<dbReference type="PANTHER" id="PTHR48095:SF2">
    <property type="entry name" value="BIOTIN CARBOXYLASE, CHLOROPLASTIC"/>
    <property type="match status" value="1"/>
</dbReference>
<organism evidence="22 23">
    <name type="scientific">Rhodobacter capsulatus (strain ATCC BAA-309 / NBRC 16581 / SB1003)</name>
    <dbReference type="NCBI Taxonomy" id="272942"/>
    <lineage>
        <taxon>Bacteria</taxon>
        <taxon>Pseudomonadati</taxon>
        <taxon>Pseudomonadota</taxon>
        <taxon>Alphaproteobacteria</taxon>
        <taxon>Rhodobacterales</taxon>
        <taxon>Rhodobacter group</taxon>
        <taxon>Rhodobacter</taxon>
    </lineage>
</organism>
<dbReference type="Gene3D" id="3.30.1490.20">
    <property type="entry name" value="ATP-grasp fold, A domain"/>
    <property type="match status" value="1"/>
</dbReference>
<keyword evidence="10 19" id="KW-0276">Fatty acid metabolism</keyword>
<evidence type="ECO:0000256" key="4">
    <source>
        <dbReference type="ARBA" id="ARBA00013263"/>
    </source>
</evidence>
<dbReference type="InterPro" id="IPR005481">
    <property type="entry name" value="BC-like_N"/>
</dbReference>
<evidence type="ECO:0000259" key="21">
    <source>
        <dbReference type="PROSITE" id="PS50979"/>
    </source>
</evidence>
<reference key="1">
    <citation type="submission" date="2008-12" db="EMBL/GenBank/DDBJ databases">
        <title>Complete genome sequence of Rhodobacter capsulatus SB1003.</title>
        <authorList>
            <person name="Strnad H."/>
            <person name="Lapidus A."/>
            <person name="Vlcek C."/>
            <person name="Ulbrich P."/>
            <person name="Paces J."/>
            <person name="Maltsev N."/>
            <person name="Kumar V."/>
            <person name="Kogan Y."/>
            <person name="Milgram A."/>
            <person name="Rebrekov D."/>
            <person name="Mazur M."/>
            <person name="Cox R."/>
            <person name="Kyrpides N."/>
            <person name="Kolar M."/>
            <person name="Sachova J."/>
            <person name="Ridl J."/>
            <person name="Ivanova N."/>
            <person name="Kapatral V."/>
            <person name="Los T."/>
            <person name="Lykidis A."/>
            <person name="Mikhailova N."/>
            <person name="Reznik G."/>
            <person name="Vasieva O."/>
            <person name="Fonstein M."/>
            <person name="Paces V."/>
            <person name="Haselkorn R."/>
        </authorList>
    </citation>
    <scope>NUCLEOTIDE SEQUENCE</scope>
    <source>
        <strain>SB1003</strain>
    </source>
</reference>
<dbReference type="InterPro" id="IPR013815">
    <property type="entry name" value="ATP_grasp_subdomain_1"/>
</dbReference>
<dbReference type="UniPathway" id="UPA00655">
    <property type="reaction ID" value="UER00711"/>
</dbReference>
<evidence type="ECO:0000256" key="8">
    <source>
        <dbReference type="ARBA" id="ARBA00022723"/>
    </source>
</evidence>
<evidence type="ECO:0000256" key="19">
    <source>
        <dbReference type="RuleBase" id="RU365063"/>
    </source>
</evidence>
<dbReference type="Gene3D" id="3.30.470.20">
    <property type="entry name" value="ATP-grasp fold, B domain"/>
    <property type="match status" value="1"/>
</dbReference>
<evidence type="ECO:0000256" key="13">
    <source>
        <dbReference type="ARBA" id="ARBA00023098"/>
    </source>
</evidence>
<feature type="domain" description="ATP-grasp" evidence="20">
    <location>
        <begin position="120"/>
        <end position="316"/>
    </location>
</feature>
<dbReference type="Pfam" id="PF00289">
    <property type="entry name" value="Biotin_carb_N"/>
    <property type="match status" value="1"/>
</dbReference>
<dbReference type="PROSITE" id="PS00867">
    <property type="entry name" value="CPSASE_2"/>
    <property type="match status" value="1"/>
</dbReference>
<evidence type="ECO:0000256" key="7">
    <source>
        <dbReference type="ARBA" id="ARBA00022598"/>
    </source>
</evidence>
<dbReference type="InterPro" id="IPR004549">
    <property type="entry name" value="Acetyl_CoA_COase_biotin_COase"/>
</dbReference>
<evidence type="ECO:0000256" key="3">
    <source>
        <dbReference type="ARBA" id="ARBA00011750"/>
    </source>
</evidence>
<reference evidence="22 23" key="2">
    <citation type="journal article" date="2010" name="J. Bacteriol.">
        <title>Complete genome sequence of the photosynthetic purple nonsulfur bacterium Rhodobacter capsulatus SB 1003.</title>
        <authorList>
            <person name="Strnad H."/>
            <person name="Lapidus A."/>
            <person name="Paces J."/>
            <person name="Ulbrich P."/>
            <person name="Vlcek C."/>
            <person name="Paces V."/>
            <person name="Haselkorn R."/>
        </authorList>
    </citation>
    <scope>NUCLEOTIDE SEQUENCE [LARGE SCALE GENOMIC DNA]</scope>
    <source>
        <strain evidence="23">ATCC BAA-309 / NBRC 16581 / SB1003</strain>
    </source>
</reference>
<dbReference type="PROSITE" id="PS00866">
    <property type="entry name" value="CPSASE_1"/>
    <property type="match status" value="1"/>
</dbReference>
<keyword evidence="23" id="KW-1185">Reference proteome</keyword>
<keyword evidence="7 19" id="KW-0436">Ligase</keyword>
<dbReference type="NCBIfam" id="TIGR00514">
    <property type="entry name" value="accC"/>
    <property type="match status" value="1"/>
</dbReference>
<keyword evidence="6 19" id="KW-0444">Lipid biosynthesis</keyword>
<evidence type="ECO:0000256" key="1">
    <source>
        <dbReference type="ARBA" id="ARBA00003761"/>
    </source>
</evidence>
<dbReference type="Pfam" id="PF02786">
    <property type="entry name" value="CPSase_L_D2"/>
    <property type="match status" value="1"/>
</dbReference>
<evidence type="ECO:0000256" key="2">
    <source>
        <dbReference type="ARBA" id="ARBA00004956"/>
    </source>
</evidence>
<dbReference type="OrthoDB" id="9763189at2"/>